<keyword evidence="2 6" id="KW-0255">Endonuclease</keyword>
<dbReference type="InterPro" id="IPR011335">
    <property type="entry name" value="Restrct_endonuc-II-like"/>
</dbReference>
<name>A0A372MJP5_9SPIR</name>
<evidence type="ECO:0000256" key="1">
    <source>
        <dbReference type="ARBA" id="ARBA00022722"/>
    </source>
</evidence>
<dbReference type="CDD" id="cd00221">
    <property type="entry name" value="Vsr"/>
    <property type="match status" value="1"/>
</dbReference>
<organism evidence="7 8">
    <name type="scientific">Sphaerochaeta halotolerans</name>
    <dbReference type="NCBI Taxonomy" id="2293840"/>
    <lineage>
        <taxon>Bacteria</taxon>
        <taxon>Pseudomonadati</taxon>
        <taxon>Spirochaetota</taxon>
        <taxon>Spirochaetia</taxon>
        <taxon>Spirochaetales</taxon>
        <taxon>Sphaerochaetaceae</taxon>
        <taxon>Sphaerochaeta</taxon>
    </lineage>
</organism>
<sequence length="141" mass="16693">MGDCFSLAKRSKIMASIKAKDTRSELLVRSYLFRHGFRFRVNDKRLVGKPDIVLPKYNTVIFINGCFWHAHQGCKYFVLPKTNRLFWEEKLRKNRERDQKVCARLLEMGYHVLVVWECELSPSQKREETLNGLVNEIWQGS</sequence>
<keyword evidence="3 6" id="KW-0227">DNA damage</keyword>
<dbReference type="NCBIfam" id="TIGR00632">
    <property type="entry name" value="vsr"/>
    <property type="match status" value="1"/>
</dbReference>
<evidence type="ECO:0000256" key="6">
    <source>
        <dbReference type="PIRNR" id="PIRNR018267"/>
    </source>
</evidence>
<comment type="caution">
    <text evidence="7">The sequence shown here is derived from an EMBL/GenBank/DDBJ whole genome shotgun (WGS) entry which is preliminary data.</text>
</comment>
<keyword evidence="1 6" id="KW-0540">Nuclease</keyword>
<dbReference type="GO" id="GO:0006298">
    <property type="term" value="P:mismatch repair"/>
    <property type="evidence" value="ECO:0007669"/>
    <property type="project" value="UniProtKB-UniRule"/>
</dbReference>
<accession>A0A372MJP5</accession>
<evidence type="ECO:0000256" key="3">
    <source>
        <dbReference type="ARBA" id="ARBA00022763"/>
    </source>
</evidence>
<dbReference type="Gene3D" id="3.40.960.10">
    <property type="entry name" value="VSR Endonuclease"/>
    <property type="match status" value="1"/>
</dbReference>
<dbReference type="RefSeq" id="WP_117329364.1">
    <property type="nucleotide sequence ID" value="NZ_QUWK01000002.1"/>
</dbReference>
<gene>
    <name evidence="7" type="primary">vsr</name>
    <name evidence="7" type="ORF">DYP60_02875</name>
</gene>
<dbReference type="InterPro" id="IPR004603">
    <property type="entry name" value="DNA_mismatch_endonuc_vsr"/>
</dbReference>
<evidence type="ECO:0000256" key="2">
    <source>
        <dbReference type="ARBA" id="ARBA00022759"/>
    </source>
</evidence>
<dbReference type="PIRSF" id="PIRSF018267">
    <property type="entry name" value="VSR_endonuc"/>
    <property type="match status" value="1"/>
</dbReference>
<comment type="function">
    <text evidence="6">May nick specific sequences that contain T:G mispairs resulting from m5C-deamination.</text>
</comment>
<evidence type="ECO:0000256" key="5">
    <source>
        <dbReference type="ARBA" id="ARBA00023204"/>
    </source>
</evidence>
<dbReference type="Pfam" id="PF03852">
    <property type="entry name" value="Vsr"/>
    <property type="match status" value="1"/>
</dbReference>
<dbReference type="Proteomes" id="UP000264002">
    <property type="component" value="Unassembled WGS sequence"/>
</dbReference>
<reference evidence="7 8" key="2">
    <citation type="submission" date="2018-09" db="EMBL/GenBank/DDBJ databases">
        <title>Genome of Sphaerochaeta halotolerans strain 4-11.</title>
        <authorList>
            <person name="Nazina T.N."/>
            <person name="Sokolova D.S."/>
        </authorList>
    </citation>
    <scope>NUCLEOTIDE SEQUENCE [LARGE SCALE GENOMIC DNA]</scope>
    <source>
        <strain evidence="7 8">4-11</strain>
    </source>
</reference>
<keyword evidence="4 6" id="KW-0378">Hydrolase</keyword>
<keyword evidence="5 6" id="KW-0234">DNA repair</keyword>
<dbReference type="SUPFAM" id="SSF52980">
    <property type="entry name" value="Restriction endonuclease-like"/>
    <property type="match status" value="1"/>
</dbReference>
<evidence type="ECO:0000313" key="7">
    <source>
        <dbReference type="EMBL" id="RFU95964.1"/>
    </source>
</evidence>
<proteinExistence type="inferred from homology"/>
<keyword evidence="8" id="KW-1185">Reference proteome</keyword>
<dbReference type="GO" id="GO:0016787">
    <property type="term" value="F:hydrolase activity"/>
    <property type="evidence" value="ECO:0007669"/>
    <property type="project" value="UniProtKB-KW"/>
</dbReference>
<comment type="similarity">
    <text evidence="6">Belongs to the vsr family.</text>
</comment>
<dbReference type="EMBL" id="QUWK01000002">
    <property type="protein sequence ID" value="RFU95964.1"/>
    <property type="molecule type" value="Genomic_DNA"/>
</dbReference>
<evidence type="ECO:0000313" key="8">
    <source>
        <dbReference type="Proteomes" id="UP000264002"/>
    </source>
</evidence>
<dbReference type="GO" id="GO:0004519">
    <property type="term" value="F:endonuclease activity"/>
    <property type="evidence" value="ECO:0007669"/>
    <property type="project" value="UniProtKB-KW"/>
</dbReference>
<protein>
    <recommendedName>
        <fullName evidence="6">Very short patch repair endonuclease</fullName>
        <ecNumber evidence="6">3.1.-.-</ecNumber>
    </recommendedName>
</protein>
<dbReference type="AlphaFoldDB" id="A0A372MJP5"/>
<evidence type="ECO:0000256" key="4">
    <source>
        <dbReference type="ARBA" id="ARBA00022801"/>
    </source>
</evidence>
<dbReference type="EC" id="3.1.-.-" evidence="6"/>
<reference evidence="8" key="1">
    <citation type="submission" date="2018-08" db="EMBL/GenBank/DDBJ databases">
        <authorList>
            <person name="Grouzdev D.S."/>
            <person name="Krutkina M.S."/>
        </authorList>
    </citation>
    <scope>NUCLEOTIDE SEQUENCE [LARGE SCALE GENOMIC DNA]</scope>
    <source>
        <strain evidence="8">4-11</strain>
    </source>
</reference>
<dbReference type="OrthoDB" id="9801520at2"/>